<keyword evidence="2" id="KW-1185">Reference proteome</keyword>
<dbReference type="RefSeq" id="WP_252593996.1">
    <property type="nucleotide sequence ID" value="NZ_CP099489.1"/>
</dbReference>
<accession>A0ABY4YV11</accession>
<dbReference type="EMBL" id="CP099489">
    <property type="protein sequence ID" value="USQ80621.1"/>
    <property type="molecule type" value="Genomic_DNA"/>
</dbReference>
<evidence type="ECO:0000313" key="1">
    <source>
        <dbReference type="EMBL" id="USQ80621.1"/>
    </source>
</evidence>
<dbReference type="Proteomes" id="UP001056455">
    <property type="component" value="Chromosome"/>
</dbReference>
<gene>
    <name evidence="1" type="ORF">NF556_02880</name>
</gene>
<proteinExistence type="predicted"/>
<evidence type="ECO:0000313" key="2">
    <source>
        <dbReference type="Proteomes" id="UP001056455"/>
    </source>
</evidence>
<reference evidence="1" key="1">
    <citation type="submission" date="2022-06" db="EMBL/GenBank/DDBJ databases">
        <title>Ornithinimicrobium HY1793.</title>
        <authorList>
            <person name="Huang Y."/>
        </authorList>
    </citation>
    <scope>NUCLEOTIDE SEQUENCE</scope>
    <source>
        <strain evidence="1">HY1793</strain>
    </source>
</reference>
<organism evidence="1 2">
    <name type="scientific">Ornithinimicrobium faecis</name>
    <dbReference type="NCBI Taxonomy" id="2934158"/>
    <lineage>
        <taxon>Bacteria</taxon>
        <taxon>Bacillati</taxon>
        <taxon>Actinomycetota</taxon>
        <taxon>Actinomycetes</taxon>
        <taxon>Micrococcales</taxon>
        <taxon>Ornithinimicrobiaceae</taxon>
        <taxon>Ornithinimicrobium</taxon>
    </lineage>
</organism>
<sequence length="369" mass="38318">MALALLGAAGCSTSGEDTGGVVTVTGDAESATQGTAGFSIRGTIESLPRPTEPSYPIAVGDLEAGAAAMGLQAPETVDERRDWMMALAVAGPDTAVTFLLPRDLSSDTGVAEEPELGFDITQVASVAEVGLQPDAVVLSGDFDEDTLSPDLVDLGDGVVSAGEGEDGYSDLEARTVLRPLGQPLRVAQDGDRIMLSGNTRTAQNWLTGQGPTLADEEAVLETADQLDALGAISGYFLVQPGGGAGMEALLGESASPEQVEQELSEMEQSSITTPFGVVAVGTTVEGTAVQDVVVYHFGSEAVAQDAVEEVERAWNDAQLLQGQPVVEMFSLDEVRAEGSAVIAVLDREEARSDTLTRMLVSRDGPLNYL</sequence>
<protein>
    <submittedName>
        <fullName evidence="1">Uncharacterized protein</fullName>
    </submittedName>
</protein>
<name>A0ABY4YV11_9MICO</name>